<dbReference type="Proteomes" id="UP000286931">
    <property type="component" value="Unassembled WGS sequence"/>
</dbReference>
<dbReference type="CDD" id="cd00448">
    <property type="entry name" value="YjgF_YER057c_UK114_family"/>
    <property type="match status" value="1"/>
</dbReference>
<evidence type="ECO:0000256" key="7">
    <source>
        <dbReference type="HAMAP-Rule" id="MF_00825"/>
    </source>
</evidence>
<keyword evidence="6 7" id="KW-0408">Iron</keyword>
<keyword evidence="9" id="KW-1185">Reference proteome</keyword>
<dbReference type="CDD" id="cd06123">
    <property type="entry name" value="cupin_HAO"/>
    <property type="match status" value="1"/>
</dbReference>
<dbReference type="GO" id="GO:0043420">
    <property type="term" value="P:anthranilate metabolic process"/>
    <property type="evidence" value="ECO:0007669"/>
    <property type="project" value="UniProtKB-UniRule"/>
</dbReference>
<evidence type="ECO:0000256" key="3">
    <source>
        <dbReference type="ARBA" id="ARBA00022723"/>
    </source>
</evidence>
<feature type="binding site" evidence="7">
    <location>
        <position position="226"/>
    </location>
    <ligand>
        <name>Fe cation</name>
        <dbReference type="ChEBI" id="CHEBI:24875"/>
        <label>1</label>
        <note>catalytic</note>
    </ligand>
</feature>
<feature type="binding site" evidence="7">
    <location>
        <position position="337"/>
    </location>
    <ligand>
        <name>Fe cation</name>
        <dbReference type="ChEBI" id="CHEBI:24875"/>
        <label>2</label>
    </ligand>
</feature>
<sequence length="365" mass="39794">MSAGDAIVVAGKAAPRGRFPHVRRAGDFVYVSGTSSRRPDGGFVGARVDPTGTTDLDIRAQTRAVIRNIADLLAAAGGGLADAVSVTTYLVSMNDFGGYNEVYAEYFDETGPTRTTVAVHQLPHPHLLIEISCVAYIPRPAPSEDAATIRNVATVSTVPTVASVVESRKGEMSLPKPSNGLPFNFTAWIDEHRDLLRPPVGNVQIWTGTDLVVTVVGGPNQRTDFHDDPLEEFFYQLRGSMVLRVMEEEGRPPVDIPIDEGDVFLLPPHVRHSPQRPEPDSVGLVIESARAEGEVDAFEWYCVECHRLVHRSPVQVRSIVDDLPPLFEAFYAGDRACPHCGAIHPGRDWPEAMRPRIVPRRGAAG</sequence>
<feature type="binding site" evidence="7">
    <location>
        <position position="232"/>
    </location>
    <ligand>
        <name>Fe cation</name>
        <dbReference type="ChEBI" id="CHEBI:24875"/>
        <label>1</label>
        <note>catalytic</note>
    </ligand>
</feature>
<evidence type="ECO:0000313" key="9">
    <source>
        <dbReference type="Proteomes" id="UP000286931"/>
    </source>
</evidence>
<feature type="binding site" evidence="7">
    <location>
        <position position="305"/>
    </location>
    <ligand>
        <name>Fe cation</name>
        <dbReference type="ChEBI" id="CHEBI:24875"/>
        <label>2</label>
    </ligand>
</feature>
<dbReference type="HAMAP" id="MF_00825">
    <property type="entry name" value="3_HAO"/>
    <property type="match status" value="1"/>
</dbReference>
<dbReference type="GO" id="GO:0000334">
    <property type="term" value="F:3-hydroxyanthranilate 3,4-dioxygenase activity"/>
    <property type="evidence" value="ECO:0007669"/>
    <property type="project" value="UniProtKB-UniRule"/>
</dbReference>
<dbReference type="PANTHER" id="PTHR15497">
    <property type="entry name" value="3-HYDROXYANTHRANILATE 3,4-DIOXYGENASE"/>
    <property type="match status" value="1"/>
</dbReference>
<keyword evidence="5 7" id="KW-0560">Oxidoreductase</keyword>
<dbReference type="InterPro" id="IPR014710">
    <property type="entry name" value="RmlC-like_jellyroll"/>
</dbReference>
<keyword evidence="2 7" id="KW-0662">Pyridine nucleotide biosynthesis</keyword>
<dbReference type="InterPro" id="IPR035959">
    <property type="entry name" value="RutC-like_sf"/>
</dbReference>
<organism evidence="8 9">
    <name type="scientific">Embleya hyalina</name>
    <dbReference type="NCBI Taxonomy" id="516124"/>
    <lineage>
        <taxon>Bacteria</taxon>
        <taxon>Bacillati</taxon>
        <taxon>Actinomycetota</taxon>
        <taxon>Actinomycetes</taxon>
        <taxon>Kitasatosporales</taxon>
        <taxon>Streptomycetaceae</taxon>
        <taxon>Embleya</taxon>
    </lineage>
</organism>
<feature type="binding site" evidence="7">
    <location>
        <position position="232"/>
    </location>
    <ligand>
        <name>substrate</name>
    </ligand>
</feature>
<evidence type="ECO:0000256" key="5">
    <source>
        <dbReference type="ARBA" id="ARBA00023002"/>
    </source>
</evidence>
<dbReference type="GO" id="GO:0006569">
    <property type="term" value="P:L-tryptophan catabolic process"/>
    <property type="evidence" value="ECO:0007669"/>
    <property type="project" value="UniProtKB-UniRule"/>
</dbReference>
<feature type="binding site" evidence="7">
    <location>
        <position position="287"/>
    </location>
    <ligand>
        <name>substrate</name>
    </ligand>
</feature>
<evidence type="ECO:0000313" key="8">
    <source>
        <dbReference type="EMBL" id="GCD99380.1"/>
    </source>
</evidence>
<name>A0A401YXU9_9ACTN</name>
<dbReference type="SUPFAM" id="SSF51182">
    <property type="entry name" value="RmlC-like cupins"/>
    <property type="match status" value="1"/>
</dbReference>
<dbReference type="UniPathway" id="UPA00253">
    <property type="reaction ID" value="UER00330"/>
</dbReference>
<comment type="catalytic activity">
    <reaction evidence="7">
        <text>3-hydroxyanthranilate + O2 = (2Z,4Z)-2-amino-3-carboxymuconate 6-semialdehyde</text>
        <dbReference type="Rhea" id="RHEA:17953"/>
        <dbReference type="ChEBI" id="CHEBI:15379"/>
        <dbReference type="ChEBI" id="CHEBI:36559"/>
        <dbReference type="ChEBI" id="CHEBI:77612"/>
        <dbReference type="EC" id="1.13.11.6"/>
    </reaction>
</comment>
<dbReference type="Pfam" id="PF06052">
    <property type="entry name" value="3-HAO"/>
    <property type="match status" value="1"/>
</dbReference>
<dbReference type="PANTHER" id="PTHR15497:SF1">
    <property type="entry name" value="3-HYDROXYANTHRANILATE 3,4-DIOXYGENASE"/>
    <property type="match status" value="1"/>
</dbReference>
<keyword evidence="3 7" id="KW-0479">Metal-binding</keyword>
<comment type="caution">
    <text evidence="8">The sequence shown here is derived from an EMBL/GenBank/DDBJ whole genome shotgun (WGS) entry which is preliminary data.</text>
</comment>
<protein>
    <recommendedName>
        <fullName evidence="7">3-hydroxyanthranilate 3,4-dioxygenase</fullName>
        <ecNumber evidence="7">1.13.11.6</ecNumber>
    </recommendedName>
    <alternativeName>
        <fullName evidence="7">3-hydroxyanthranilate oxygenase</fullName>
        <shortName evidence="7">3-HAO</shortName>
    </alternativeName>
    <alternativeName>
        <fullName evidence="7">3-hydroxyanthranilic acid dioxygenase</fullName>
        <shortName evidence="7">HAD</shortName>
    </alternativeName>
</protein>
<comment type="pathway">
    <text evidence="7">Cofactor biosynthesis; NAD(+) biosynthesis; quinolinate from L-kynurenine: step 3/3.</text>
</comment>
<dbReference type="SUPFAM" id="SSF55298">
    <property type="entry name" value="YjgF-like"/>
    <property type="match status" value="1"/>
</dbReference>
<dbReference type="GO" id="GO:0008198">
    <property type="term" value="F:ferrous iron binding"/>
    <property type="evidence" value="ECO:0007669"/>
    <property type="project" value="UniProtKB-UniRule"/>
</dbReference>
<accession>A0A401YXU9</accession>
<feature type="binding site" evidence="7">
    <location>
        <position position="302"/>
    </location>
    <ligand>
        <name>Fe cation</name>
        <dbReference type="ChEBI" id="CHEBI:24875"/>
        <label>2</label>
    </ligand>
</feature>
<dbReference type="Gene3D" id="3.30.1330.40">
    <property type="entry name" value="RutC-like"/>
    <property type="match status" value="1"/>
</dbReference>
<dbReference type="GO" id="GO:0019805">
    <property type="term" value="P:quinolinate biosynthetic process"/>
    <property type="evidence" value="ECO:0007669"/>
    <property type="project" value="UniProtKB-UniRule"/>
</dbReference>
<gene>
    <name evidence="7" type="primary">nbaC</name>
    <name evidence="8" type="ORF">EHYA_07100</name>
</gene>
<reference evidence="8 9" key="1">
    <citation type="submission" date="2018-12" db="EMBL/GenBank/DDBJ databases">
        <title>Draft genome sequence of Embleya hyalina NBRC 13850T.</title>
        <authorList>
            <person name="Komaki H."/>
            <person name="Hosoyama A."/>
            <person name="Kimura A."/>
            <person name="Ichikawa N."/>
            <person name="Tamura T."/>
        </authorList>
    </citation>
    <scope>NUCLEOTIDE SEQUENCE [LARGE SCALE GENOMIC DNA]</scope>
    <source>
        <strain evidence="8 9">NBRC 13850</strain>
    </source>
</reference>
<dbReference type="NCBIfam" id="TIGR03037">
    <property type="entry name" value="anthran_nbaC"/>
    <property type="match status" value="1"/>
</dbReference>
<evidence type="ECO:0000256" key="6">
    <source>
        <dbReference type="ARBA" id="ARBA00023004"/>
    </source>
</evidence>
<feature type="binding site" evidence="7">
    <location>
        <position position="272"/>
    </location>
    <ligand>
        <name>Fe cation</name>
        <dbReference type="ChEBI" id="CHEBI:24875"/>
        <label>1</label>
        <note>catalytic</note>
    </ligand>
</feature>
<dbReference type="NCBIfam" id="NF009763">
    <property type="entry name" value="PRK13264.1"/>
    <property type="match status" value="1"/>
</dbReference>
<proteinExistence type="inferred from homology"/>
<dbReference type="EMBL" id="BIFH01000032">
    <property type="protein sequence ID" value="GCD99380.1"/>
    <property type="molecule type" value="Genomic_DNA"/>
</dbReference>
<evidence type="ECO:0000256" key="4">
    <source>
        <dbReference type="ARBA" id="ARBA00022964"/>
    </source>
</evidence>
<dbReference type="InterPro" id="IPR010329">
    <property type="entry name" value="3hydroanth_dOase"/>
</dbReference>
<feature type="binding site" evidence="7">
    <location>
        <position position="222"/>
    </location>
    <ligand>
        <name>O2</name>
        <dbReference type="ChEBI" id="CHEBI:15379"/>
    </ligand>
</feature>
<evidence type="ECO:0000256" key="2">
    <source>
        <dbReference type="ARBA" id="ARBA00022642"/>
    </source>
</evidence>
<dbReference type="InterPro" id="IPR006175">
    <property type="entry name" value="YjgF/YER057c/UK114"/>
</dbReference>
<dbReference type="Pfam" id="PF01042">
    <property type="entry name" value="Ribonuc_L-PSP"/>
    <property type="match status" value="1"/>
</dbReference>
<dbReference type="GO" id="GO:0009435">
    <property type="term" value="P:NAD+ biosynthetic process"/>
    <property type="evidence" value="ECO:0007669"/>
    <property type="project" value="UniProtKB-UniPathway"/>
</dbReference>
<dbReference type="InterPro" id="IPR011051">
    <property type="entry name" value="RmlC_Cupin_sf"/>
</dbReference>
<comment type="similarity">
    <text evidence="7">Belongs to the 3-HAO family.</text>
</comment>
<evidence type="ECO:0000256" key="1">
    <source>
        <dbReference type="ARBA" id="ARBA00002752"/>
    </source>
</evidence>
<keyword evidence="4 7" id="KW-0223">Dioxygenase</keyword>
<dbReference type="AlphaFoldDB" id="A0A401YXU9"/>
<feature type="binding site" evidence="7">
    <location>
        <position position="276"/>
    </location>
    <ligand>
        <name>substrate</name>
    </ligand>
</feature>
<feature type="binding site" evidence="7">
    <location>
        <position position="340"/>
    </location>
    <ligand>
        <name>Fe cation</name>
        <dbReference type="ChEBI" id="CHEBI:24875"/>
        <label>2</label>
    </ligand>
</feature>
<comment type="cofactor">
    <cofactor evidence="7">
        <name>Fe(2+)</name>
        <dbReference type="ChEBI" id="CHEBI:29033"/>
    </cofactor>
    <text evidence="7">Binds 2 Fe(2+) ions per subunit.</text>
</comment>
<dbReference type="Gene3D" id="2.60.120.10">
    <property type="entry name" value="Jelly Rolls"/>
    <property type="match status" value="1"/>
</dbReference>
<comment type="function">
    <text evidence="1 7">Catalyzes the oxidative ring opening of 3-hydroxyanthranilate to 2-amino-3-carboxymuconate semialdehyde, which spontaneously cyclizes to quinolinate.</text>
</comment>
<dbReference type="EC" id="1.13.11.6" evidence="7"/>